<proteinExistence type="predicted"/>
<dbReference type="RefSeq" id="WP_126145062.1">
    <property type="nucleotide sequence ID" value="NZ_RXHU01000135.1"/>
</dbReference>
<evidence type="ECO:0000256" key="3">
    <source>
        <dbReference type="SAM" id="Phobius"/>
    </source>
</evidence>
<dbReference type="OrthoDB" id="2969353at2"/>
<gene>
    <name evidence="4" type="ORF">EJQ19_30945</name>
</gene>
<keyword evidence="3" id="KW-0812">Transmembrane</keyword>
<dbReference type="Pfam" id="PF07963">
    <property type="entry name" value="N_methyl"/>
    <property type="match status" value="1"/>
</dbReference>
<keyword evidence="2" id="KW-0178">Competence</keyword>
<dbReference type="AlphaFoldDB" id="A0A3S0CPQ1"/>
<evidence type="ECO:0000313" key="5">
    <source>
        <dbReference type="Proteomes" id="UP000276128"/>
    </source>
</evidence>
<name>A0A3S0CPQ1_9BACL</name>
<accession>A0A3S0CPQ1</accession>
<keyword evidence="3" id="KW-0472">Membrane</keyword>
<keyword evidence="3" id="KW-1133">Transmembrane helix</keyword>
<evidence type="ECO:0000256" key="1">
    <source>
        <dbReference type="ARBA" id="ARBA00004241"/>
    </source>
</evidence>
<dbReference type="Proteomes" id="UP000276128">
    <property type="component" value="Unassembled WGS sequence"/>
</dbReference>
<evidence type="ECO:0000313" key="4">
    <source>
        <dbReference type="EMBL" id="RTE01415.1"/>
    </source>
</evidence>
<dbReference type="NCBIfam" id="TIGR02532">
    <property type="entry name" value="IV_pilin_GFxxxE"/>
    <property type="match status" value="1"/>
</dbReference>
<dbReference type="GO" id="GO:0030420">
    <property type="term" value="P:establishment of competence for transformation"/>
    <property type="evidence" value="ECO:0007669"/>
    <property type="project" value="UniProtKB-KW"/>
</dbReference>
<comment type="subcellular location">
    <subcellularLocation>
        <location evidence="1">Cell surface</location>
    </subcellularLocation>
</comment>
<organism evidence="4 5">
    <name type="scientific">Paenibacillus whitsoniae</name>
    <dbReference type="NCBI Taxonomy" id="2496558"/>
    <lineage>
        <taxon>Bacteria</taxon>
        <taxon>Bacillati</taxon>
        <taxon>Bacillota</taxon>
        <taxon>Bacilli</taxon>
        <taxon>Bacillales</taxon>
        <taxon>Paenibacillaceae</taxon>
        <taxon>Paenibacillus</taxon>
    </lineage>
</organism>
<evidence type="ECO:0000256" key="2">
    <source>
        <dbReference type="ARBA" id="ARBA00023287"/>
    </source>
</evidence>
<feature type="transmembrane region" description="Helical" evidence="3">
    <location>
        <begin position="20"/>
        <end position="44"/>
    </location>
</feature>
<comment type="caution">
    <text evidence="4">The sequence shown here is derived from an EMBL/GenBank/DDBJ whole genome shotgun (WGS) entry which is preliminary data.</text>
</comment>
<protein>
    <submittedName>
        <fullName evidence="4">Prepilin-type N-terminal cleavage/methylation domain-containing protein</fullName>
    </submittedName>
</protein>
<dbReference type="EMBL" id="RXHU01000135">
    <property type="protein sequence ID" value="RTE01415.1"/>
    <property type="molecule type" value="Genomic_DNA"/>
</dbReference>
<keyword evidence="5" id="KW-1185">Reference proteome</keyword>
<sequence length="186" mass="20546">MNPFVKLWREDNGLSLIELIAVLTILSMVMGTIYGVITYGFTAYNKVTVENSLRDEADTVMSAIMTEMYTVGPTTIESIPNENGIQLTRKEITGNTITANSQIYLEAPDAEGLETKTQVVMGDYTKNPPERNIVEIKSDLNGSRIQLECNGIVSCNSGLIVVDLHLQQTDNKGVVHILNLKSRFGF</sequence>
<dbReference type="GO" id="GO:0009986">
    <property type="term" value="C:cell surface"/>
    <property type="evidence" value="ECO:0007669"/>
    <property type="project" value="UniProtKB-SubCell"/>
</dbReference>
<dbReference type="InterPro" id="IPR012902">
    <property type="entry name" value="N_methyl_site"/>
</dbReference>
<reference evidence="4 5" key="1">
    <citation type="submission" date="2018-12" db="EMBL/GenBank/DDBJ databases">
        <title>Bacillus ochoae sp. nov., Paenibacillus whitsoniae sp. nov., Paenibacillus spiritus sp. nov. Isolated from the Mars Exploration Rover during spacecraft assembly.</title>
        <authorList>
            <person name="Seuylemezian A."/>
            <person name="Vaishampayan P."/>
        </authorList>
    </citation>
    <scope>NUCLEOTIDE SEQUENCE [LARGE SCALE GENOMIC DNA]</scope>
    <source>
        <strain evidence="4 5">MER 54</strain>
    </source>
</reference>